<accession>A0A5B8MST7</accession>
<dbReference type="PROSITE" id="PS50053">
    <property type="entry name" value="UBIQUITIN_2"/>
    <property type="match status" value="1"/>
</dbReference>
<keyword evidence="3" id="KW-1185">Reference proteome</keyword>
<protein>
    <recommendedName>
        <fullName evidence="1">Ubiquitin-like domain-containing protein</fullName>
    </recommendedName>
</protein>
<evidence type="ECO:0000259" key="1">
    <source>
        <dbReference type="PROSITE" id="PS50053"/>
    </source>
</evidence>
<dbReference type="InterPro" id="IPR029071">
    <property type="entry name" value="Ubiquitin-like_domsf"/>
</dbReference>
<evidence type="ECO:0000313" key="3">
    <source>
        <dbReference type="Proteomes" id="UP000316726"/>
    </source>
</evidence>
<sequence>MGNPIYAVPKSKSEFTHVYIQLRVRDQSGSDVYFKMKRRLPLGLLQDAYCQREQLDLSKLCFLYKGRRIIPDETPEELDMEQVVTVDVVKLD</sequence>
<dbReference type="SUPFAM" id="SSF54236">
    <property type="entry name" value="Ubiquitin-like"/>
    <property type="match status" value="1"/>
</dbReference>
<evidence type="ECO:0000313" key="2">
    <source>
        <dbReference type="EMBL" id="QDZ23719.1"/>
    </source>
</evidence>
<dbReference type="Proteomes" id="UP000316726">
    <property type="component" value="Chromosome 11"/>
</dbReference>
<organism evidence="2 3">
    <name type="scientific">Chloropicon primus</name>
    <dbReference type="NCBI Taxonomy" id="1764295"/>
    <lineage>
        <taxon>Eukaryota</taxon>
        <taxon>Viridiplantae</taxon>
        <taxon>Chlorophyta</taxon>
        <taxon>Chloropicophyceae</taxon>
        <taxon>Chloropicales</taxon>
        <taxon>Chloropicaceae</taxon>
        <taxon>Chloropicon</taxon>
    </lineage>
</organism>
<dbReference type="InterPro" id="IPR000626">
    <property type="entry name" value="Ubiquitin-like_dom"/>
</dbReference>
<dbReference type="InterPro" id="IPR022617">
    <property type="entry name" value="Rad60/SUMO-like_dom"/>
</dbReference>
<dbReference type="OrthoDB" id="442921at2759"/>
<name>A0A5B8MST7_9CHLO</name>
<proteinExistence type="predicted"/>
<feature type="domain" description="Ubiquitin-like" evidence="1">
    <location>
        <begin position="20"/>
        <end position="89"/>
    </location>
</feature>
<dbReference type="AlphaFoldDB" id="A0A5B8MST7"/>
<dbReference type="Gene3D" id="3.10.20.90">
    <property type="entry name" value="Phosphatidylinositol 3-kinase Catalytic Subunit, Chain A, domain 1"/>
    <property type="match status" value="1"/>
</dbReference>
<dbReference type="STRING" id="1764295.A0A5B8MST7"/>
<reference evidence="2 3" key="1">
    <citation type="submission" date="2018-07" db="EMBL/GenBank/DDBJ databases">
        <title>The complete nuclear genome of the prasinophyte Chloropicon primus (CCMP1205).</title>
        <authorList>
            <person name="Pombert J.-F."/>
            <person name="Otis C."/>
            <person name="Turmel M."/>
            <person name="Lemieux C."/>
        </authorList>
    </citation>
    <scope>NUCLEOTIDE SEQUENCE [LARGE SCALE GENOMIC DNA]</scope>
    <source>
        <strain evidence="2 3">CCMP1205</strain>
    </source>
</reference>
<dbReference type="Pfam" id="PF11976">
    <property type="entry name" value="Rad60-SLD"/>
    <property type="match status" value="1"/>
</dbReference>
<dbReference type="PANTHER" id="PTHR10562">
    <property type="entry name" value="SMALL UBIQUITIN-RELATED MODIFIER"/>
    <property type="match status" value="1"/>
</dbReference>
<dbReference type="EMBL" id="CP031044">
    <property type="protein sequence ID" value="QDZ23719.1"/>
    <property type="molecule type" value="Genomic_DNA"/>
</dbReference>
<gene>
    <name evidence="2" type="ORF">A3770_11p62370</name>
</gene>